<dbReference type="EMBL" id="KN881643">
    <property type="protein sequence ID" value="KIY52434.1"/>
    <property type="molecule type" value="Genomic_DNA"/>
</dbReference>
<protein>
    <recommendedName>
        <fullName evidence="9">Coiled-coil domain-containing protein 16</fullName>
    </recommendedName>
</protein>
<dbReference type="GO" id="GO:0033314">
    <property type="term" value="P:mitotic DNA replication checkpoint signaling"/>
    <property type="evidence" value="ECO:0007669"/>
    <property type="project" value="TreeGrafter"/>
</dbReference>
<dbReference type="GO" id="GO:0033260">
    <property type="term" value="P:nuclear DNA replication"/>
    <property type="evidence" value="ECO:0007669"/>
    <property type="project" value="TreeGrafter"/>
</dbReference>
<comment type="subcellular location">
    <subcellularLocation>
        <location evidence="1">Nucleus</location>
    </subcellularLocation>
</comment>
<dbReference type="OrthoDB" id="77607at2759"/>
<evidence type="ECO:0000256" key="1">
    <source>
        <dbReference type="ARBA" id="ARBA00004123"/>
    </source>
</evidence>
<reference evidence="7 8" key="1">
    <citation type="journal article" date="2015" name="Fungal Genet. Biol.">
        <title>Evolution of novel wood decay mechanisms in Agaricales revealed by the genome sequences of Fistulina hepatica and Cylindrobasidium torrendii.</title>
        <authorList>
            <person name="Floudas D."/>
            <person name="Held B.W."/>
            <person name="Riley R."/>
            <person name="Nagy L.G."/>
            <person name="Koehler G."/>
            <person name="Ransdell A.S."/>
            <person name="Younus H."/>
            <person name="Chow J."/>
            <person name="Chiniquy J."/>
            <person name="Lipzen A."/>
            <person name="Tritt A."/>
            <person name="Sun H."/>
            <person name="Haridas S."/>
            <person name="LaButti K."/>
            <person name="Ohm R.A."/>
            <person name="Kues U."/>
            <person name="Blanchette R.A."/>
            <person name="Grigoriev I.V."/>
            <person name="Minto R.E."/>
            <person name="Hibbett D.S."/>
        </authorList>
    </citation>
    <scope>NUCLEOTIDE SEQUENCE [LARGE SCALE GENOMIC DNA]</scope>
    <source>
        <strain evidence="7 8">ATCC 64428</strain>
    </source>
</reference>
<organism evidence="7 8">
    <name type="scientific">Fistulina hepatica ATCC 64428</name>
    <dbReference type="NCBI Taxonomy" id="1128425"/>
    <lineage>
        <taxon>Eukaryota</taxon>
        <taxon>Fungi</taxon>
        <taxon>Dikarya</taxon>
        <taxon>Basidiomycota</taxon>
        <taxon>Agaricomycotina</taxon>
        <taxon>Agaricomycetes</taxon>
        <taxon>Agaricomycetidae</taxon>
        <taxon>Agaricales</taxon>
        <taxon>Fistulinaceae</taxon>
        <taxon>Fistulina</taxon>
    </lineage>
</organism>
<dbReference type="PANTHER" id="PTHR13278">
    <property type="entry name" value="ZINC FINGER PROTEIN 830"/>
    <property type="match status" value="1"/>
</dbReference>
<accession>A0A0D7AL04</accession>
<evidence type="ECO:0008006" key="9">
    <source>
        <dbReference type="Google" id="ProtNLM"/>
    </source>
</evidence>
<sequence>MADVRALLKAKRKRAQISHPYALYTNSGDLRCKACGLPVKDFMWEGHIGSKKHRINAAQLREREEHEAILRAQRERDAERARNRVAPDISKAEPSEREHKRKALDDGDAVAPKKPKTTGFPADFFSDPNRRLEQVNDDESDENERIPPPSTTIAPDDPLAAELAQFEREVVNDAQAATEELQRDAYDRATVFAEPVLRDADEGLRQSAPEEASAEEETEEQKQQRKEQEERELIMDRLVDEEQAQEEADMRVVLMKRKLEEAKARRRLKLASKA</sequence>
<evidence type="ECO:0000256" key="3">
    <source>
        <dbReference type="ARBA" id="ARBA00022771"/>
    </source>
</evidence>
<evidence type="ECO:0000256" key="4">
    <source>
        <dbReference type="ARBA" id="ARBA00022833"/>
    </source>
</evidence>
<evidence type="ECO:0000256" key="2">
    <source>
        <dbReference type="ARBA" id="ARBA00022723"/>
    </source>
</evidence>
<keyword evidence="3" id="KW-0863">Zinc-finger</keyword>
<keyword evidence="2" id="KW-0479">Metal-binding</keyword>
<dbReference type="GO" id="GO:0044773">
    <property type="term" value="P:mitotic DNA damage checkpoint signaling"/>
    <property type="evidence" value="ECO:0007669"/>
    <property type="project" value="TreeGrafter"/>
</dbReference>
<evidence type="ECO:0000256" key="6">
    <source>
        <dbReference type="SAM" id="MobiDB-lite"/>
    </source>
</evidence>
<dbReference type="GO" id="GO:0005681">
    <property type="term" value="C:spliceosomal complex"/>
    <property type="evidence" value="ECO:0007669"/>
    <property type="project" value="InterPro"/>
</dbReference>
<evidence type="ECO:0000256" key="5">
    <source>
        <dbReference type="ARBA" id="ARBA00023242"/>
    </source>
</evidence>
<feature type="region of interest" description="Disordered" evidence="6">
    <location>
        <begin position="196"/>
        <end position="234"/>
    </location>
</feature>
<feature type="compositionally biased region" description="Basic and acidic residues" evidence="6">
    <location>
        <begin position="220"/>
        <end position="234"/>
    </location>
</feature>
<feature type="region of interest" description="Disordered" evidence="6">
    <location>
        <begin position="73"/>
        <end position="175"/>
    </location>
</feature>
<proteinExistence type="predicted"/>
<dbReference type="GO" id="GO:0003676">
    <property type="term" value="F:nucleic acid binding"/>
    <property type="evidence" value="ECO:0007669"/>
    <property type="project" value="InterPro"/>
</dbReference>
<name>A0A0D7AL04_9AGAR</name>
<evidence type="ECO:0000313" key="7">
    <source>
        <dbReference type="EMBL" id="KIY52434.1"/>
    </source>
</evidence>
<dbReference type="AlphaFoldDB" id="A0A0D7AL04"/>
<dbReference type="Proteomes" id="UP000054144">
    <property type="component" value="Unassembled WGS sequence"/>
</dbReference>
<dbReference type="GO" id="GO:0008270">
    <property type="term" value="F:zinc ion binding"/>
    <property type="evidence" value="ECO:0007669"/>
    <property type="project" value="UniProtKB-KW"/>
</dbReference>
<keyword evidence="8" id="KW-1185">Reference proteome</keyword>
<dbReference type="PANTHER" id="PTHR13278:SF0">
    <property type="entry name" value="ZINC FINGER PROTEIN 830"/>
    <property type="match status" value="1"/>
</dbReference>
<dbReference type="InterPro" id="IPR040050">
    <property type="entry name" value="ZNF830-like"/>
</dbReference>
<evidence type="ECO:0000313" key="8">
    <source>
        <dbReference type="Proteomes" id="UP000054144"/>
    </source>
</evidence>
<keyword evidence="5" id="KW-0539">Nucleus</keyword>
<feature type="compositionally biased region" description="Basic and acidic residues" evidence="6">
    <location>
        <begin position="73"/>
        <end position="82"/>
    </location>
</feature>
<gene>
    <name evidence="7" type="ORF">FISHEDRAFT_35157</name>
</gene>
<keyword evidence="4" id="KW-0862">Zinc</keyword>